<dbReference type="AlphaFoldDB" id="A0A4U0XIX6"/>
<dbReference type="Pfam" id="PF02656">
    <property type="entry name" value="DUF202"/>
    <property type="match status" value="1"/>
</dbReference>
<name>A0A4U0XIX6_9PEZI</name>
<dbReference type="PANTHER" id="PTHR34187:SF3">
    <property type="entry name" value="DUF DOMAIN PROTEIN (AFU_ORTHOLOGUE AFUA_6G11150)"/>
    <property type="match status" value="1"/>
</dbReference>
<dbReference type="InterPro" id="IPR052053">
    <property type="entry name" value="IM_YidH-like"/>
</dbReference>
<proteinExistence type="predicted"/>
<evidence type="ECO:0000256" key="2">
    <source>
        <dbReference type="ARBA" id="ARBA00022692"/>
    </source>
</evidence>
<protein>
    <recommendedName>
        <fullName evidence="6">DUF202 domain-containing protein</fullName>
    </recommendedName>
</protein>
<feature type="transmembrane region" description="Helical" evidence="5">
    <location>
        <begin position="109"/>
        <end position="132"/>
    </location>
</feature>
<sequence length="339" mass="38297">MPKAPSKRASNADLEFWHEPYNPIYNPLKARPVLVHQRNDYDRHVFVERPYLGPLLFDNDNSDARDHCAAERTFLSWLRLATYMSIVAVAILISFHLKNQPSDIERRLALPFGLVFWFLALACLISGLSNYIKTVNKYSRRQALVQTGTGTQVVFTVVAAAIIAAGLLKSKTPGLLLASGQLYDGAEGIYCSNTTFEKAGGASCHLDLFATRLIDLPARFLRIITSGRYRTVWVSWTGTYTWSVHPDTRTSRYMWKAFAYIRQALWIANRLQLMEDDFLHAGVEKSVSGDLEWLSFRDLAAKIGQDLSLAFKARPLTGNQGALCRREGCQWRSMGVNLR</sequence>
<evidence type="ECO:0000313" key="8">
    <source>
        <dbReference type="Proteomes" id="UP000309340"/>
    </source>
</evidence>
<feature type="transmembrane region" description="Helical" evidence="5">
    <location>
        <begin position="80"/>
        <end position="97"/>
    </location>
</feature>
<accession>A0A4U0XIX6</accession>
<reference evidence="7 8" key="1">
    <citation type="submission" date="2017-03" db="EMBL/GenBank/DDBJ databases">
        <title>Genomes of endolithic fungi from Antarctica.</title>
        <authorList>
            <person name="Coleine C."/>
            <person name="Masonjones S."/>
            <person name="Stajich J.E."/>
        </authorList>
    </citation>
    <scope>NUCLEOTIDE SEQUENCE [LARGE SCALE GENOMIC DNA]</scope>
    <source>
        <strain evidence="7 8">CCFEE 5184</strain>
    </source>
</reference>
<comment type="subcellular location">
    <subcellularLocation>
        <location evidence="1">Endomembrane system</location>
        <topology evidence="1">Multi-pass membrane protein</topology>
    </subcellularLocation>
</comment>
<dbReference type="GO" id="GO:0012505">
    <property type="term" value="C:endomembrane system"/>
    <property type="evidence" value="ECO:0007669"/>
    <property type="project" value="UniProtKB-SubCell"/>
</dbReference>
<keyword evidence="4 5" id="KW-0472">Membrane</keyword>
<evidence type="ECO:0000256" key="4">
    <source>
        <dbReference type="ARBA" id="ARBA00023136"/>
    </source>
</evidence>
<keyword evidence="2 5" id="KW-0812">Transmembrane</keyword>
<feature type="transmembrane region" description="Helical" evidence="5">
    <location>
        <begin position="144"/>
        <end position="168"/>
    </location>
</feature>
<dbReference type="InterPro" id="IPR003807">
    <property type="entry name" value="DUF202"/>
</dbReference>
<dbReference type="PANTHER" id="PTHR34187">
    <property type="entry name" value="FGR18P"/>
    <property type="match status" value="1"/>
</dbReference>
<keyword evidence="8" id="KW-1185">Reference proteome</keyword>
<evidence type="ECO:0000259" key="6">
    <source>
        <dbReference type="Pfam" id="PF02656"/>
    </source>
</evidence>
<gene>
    <name evidence="7" type="ORF">B0A55_01849</name>
</gene>
<organism evidence="7 8">
    <name type="scientific">Friedmanniomyces simplex</name>
    <dbReference type="NCBI Taxonomy" id="329884"/>
    <lineage>
        <taxon>Eukaryota</taxon>
        <taxon>Fungi</taxon>
        <taxon>Dikarya</taxon>
        <taxon>Ascomycota</taxon>
        <taxon>Pezizomycotina</taxon>
        <taxon>Dothideomycetes</taxon>
        <taxon>Dothideomycetidae</taxon>
        <taxon>Mycosphaerellales</taxon>
        <taxon>Teratosphaeriaceae</taxon>
        <taxon>Friedmanniomyces</taxon>
    </lineage>
</organism>
<evidence type="ECO:0000256" key="5">
    <source>
        <dbReference type="SAM" id="Phobius"/>
    </source>
</evidence>
<keyword evidence="3 5" id="KW-1133">Transmembrane helix</keyword>
<evidence type="ECO:0000313" key="7">
    <source>
        <dbReference type="EMBL" id="TKA76271.1"/>
    </source>
</evidence>
<dbReference type="OrthoDB" id="5525680at2759"/>
<comment type="caution">
    <text evidence="7">The sequence shown here is derived from an EMBL/GenBank/DDBJ whole genome shotgun (WGS) entry which is preliminary data.</text>
</comment>
<evidence type="ECO:0000256" key="1">
    <source>
        <dbReference type="ARBA" id="ARBA00004127"/>
    </source>
</evidence>
<dbReference type="Proteomes" id="UP000309340">
    <property type="component" value="Unassembled WGS sequence"/>
</dbReference>
<feature type="domain" description="DUF202" evidence="6">
    <location>
        <begin position="65"/>
        <end position="136"/>
    </location>
</feature>
<dbReference type="EMBL" id="NAJQ01000168">
    <property type="protein sequence ID" value="TKA76271.1"/>
    <property type="molecule type" value="Genomic_DNA"/>
</dbReference>
<evidence type="ECO:0000256" key="3">
    <source>
        <dbReference type="ARBA" id="ARBA00022989"/>
    </source>
</evidence>